<keyword evidence="5 6" id="KW-0472">Membrane</keyword>
<proteinExistence type="inferred from homology"/>
<evidence type="ECO:0000313" key="8">
    <source>
        <dbReference type="Proteomes" id="UP000826234"/>
    </source>
</evidence>
<dbReference type="InterPro" id="IPR007593">
    <property type="entry name" value="CD225/Dispanin_fam"/>
</dbReference>
<feature type="transmembrane region" description="Helical" evidence="6">
    <location>
        <begin position="72"/>
        <end position="96"/>
    </location>
</feature>
<protein>
    <recommendedName>
        <fullName evidence="9">Interferon-induced transmembrane protein 3</fullName>
    </recommendedName>
</protein>
<evidence type="ECO:0000256" key="6">
    <source>
        <dbReference type="SAM" id="Phobius"/>
    </source>
</evidence>
<evidence type="ECO:0008006" key="9">
    <source>
        <dbReference type="Google" id="ProtNLM"/>
    </source>
</evidence>
<gene>
    <name evidence="7" type="ORF">JD844_022050</name>
</gene>
<organism evidence="7 8">
    <name type="scientific">Phrynosoma platyrhinos</name>
    <name type="common">Desert horned lizard</name>
    <dbReference type="NCBI Taxonomy" id="52577"/>
    <lineage>
        <taxon>Eukaryota</taxon>
        <taxon>Metazoa</taxon>
        <taxon>Chordata</taxon>
        <taxon>Craniata</taxon>
        <taxon>Vertebrata</taxon>
        <taxon>Euteleostomi</taxon>
        <taxon>Lepidosauria</taxon>
        <taxon>Squamata</taxon>
        <taxon>Bifurcata</taxon>
        <taxon>Unidentata</taxon>
        <taxon>Episquamata</taxon>
        <taxon>Toxicofera</taxon>
        <taxon>Iguania</taxon>
        <taxon>Phrynosomatidae</taxon>
        <taxon>Phrynosomatinae</taxon>
        <taxon>Phrynosoma</taxon>
    </lineage>
</organism>
<dbReference type="PANTHER" id="PTHR13999:SF4">
    <property type="entry name" value="INTERFERON-INDUCED TRANSMEMBRANE PROTEIN 3"/>
    <property type="match status" value="1"/>
</dbReference>
<dbReference type="Pfam" id="PF04505">
    <property type="entry name" value="CD225"/>
    <property type="match status" value="1"/>
</dbReference>
<comment type="similarity">
    <text evidence="2">Belongs to the CD225/Dispanin family.</text>
</comment>
<evidence type="ECO:0000256" key="4">
    <source>
        <dbReference type="ARBA" id="ARBA00022989"/>
    </source>
</evidence>
<accession>A0ABQ7SUI7</accession>
<dbReference type="InterPro" id="IPR051517">
    <property type="entry name" value="IFITM_antiviral_protein"/>
</dbReference>
<evidence type="ECO:0000256" key="5">
    <source>
        <dbReference type="ARBA" id="ARBA00023136"/>
    </source>
</evidence>
<sequence length="149" mass="15868">MASGAQFSFPAQGNGLLPRYEQLKEEHDLAGLSSPGPNAASGPGPGLPLGPTTVIHMPAQVFVEPPRDHLPWSVFSTIYLNFCCLGFMALVFSVKARDRKLLGDHSGAGSYGSTAKCLNLMALLLGLLSVIILIILVTSETITLPYWSL</sequence>
<evidence type="ECO:0000256" key="1">
    <source>
        <dbReference type="ARBA" id="ARBA00004370"/>
    </source>
</evidence>
<evidence type="ECO:0000256" key="3">
    <source>
        <dbReference type="ARBA" id="ARBA00022692"/>
    </source>
</evidence>
<comment type="caution">
    <text evidence="7">The sequence shown here is derived from an EMBL/GenBank/DDBJ whole genome shotgun (WGS) entry which is preliminary data.</text>
</comment>
<keyword evidence="8" id="KW-1185">Reference proteome</keyword>
<evidence type="ECO:0000256" key="2">
    <source>
        <dbReference type="ARBA" id="ARBA00006843"/>
    </source>
</evidence>
<reference evidence="7 8" key="1">
    <citation type="journal article" date="2022" name="Gigascience">
        <title>A chromosome-level genome assembly and annotation of the desert horned lizard, Phrynosoma platyrhinos, provides insight into chromosomal rearrangements among reptiles.</title>
        <authorList>
            <person name="Koochekian N."/>
            <person name="Ascanio A."/>
            <person name="Farleigh K."/>
            <person name="Card D.C."/>
            <person name="Schield D.R."/>
            <person name="Castoe T.A."/>
            <person name="Jezkova T."/>
        </authorList>
    </citation>
    <scope>NUCLEOTIDE SEQUENCE [LARGE SCALE GENOMIC DNA]</scope>
    <source>
        <strain evidence="7">NK-2021</strain>
    </source>
</reference>
<keyword evidence="4 6" id="KW-1133">Transmembrane helix</keyword>
<dbReference type="EMBL" id="JAIPUX010003289">
    <property type="protein sequence ID" value="KAH0621040.1"/>
    <property type="molecule type" value="Genomic_DNA"/>
</dbReference>
<comment type="subcellular location">
    <subcellularLocation>
        <location evidence="1">Membrane</location>
    </subcellularLocation>
</comment>
<name>A0ABQ7SUI7_PHRPL</name>
<dbReference type="Proteomes" id="UP000826234">
    <property type="component" value="Unassembled WGS sequence"/>
</dbReference>
<evidence type="ECO:0000313" key="7">
    <source>
        <dbReference type="EMBL" id="KAH0621040.1"/>
    </source>
</evidence>
<dbReference type="PANTHER" id="PTHR13999">
    <property type="entry name" value="INTERFERON INDUCIBLE TRANSMEMBRANE PROTEIN"/>
    <property type="match status" value="1"/>
</dbReference>
<keyword evidence="3 6" id="KW-0812">Transmembrane</keyword>
<feature type="transmembrane region" description="Helical" evidence="6">
    <location>
        <begin position="117"/>
        <end position="139"/>
    </location>
</feature>